<dbReference type="OrthoDB" id="3177929at2759"/>
<accession>A0A165HDG8</accession>
<dbReference type="InterPro" id="IPR055754">
    <property type="entry name" value="DUF7330"/>
</dbReference>
<proteinExistence type="predicted"/>
<dbReference type="Pfam" id="PF24016">
    <property type="entry name" value="DUF7330"/>
    <property type="match status" value="1"/>
</dbReference>
<dbReference type="AlphaFoldDB" id="A0A165HDG8"/>
<evidence type="ECO:0000259" key="1">
    <source>
        <dbReference type="Pfam" id="PF24016"/>
    </source>
</evidence>
<name>A0A165HDG8_9APHY</name>
<gene>
    <name evidence="2" type="ORF">LAESUDRAFT_720836</name>
</gene>
<dbReference type="STRING" id="1314785.A0A165HDG8"/>
<dbReference type="RefSeq" id="XP_040769330.1">
    <property type="nucleotide sequence ID" value="XM_040907898.1"/>
</dbReference>
<organism evidence="2 3">
    <name type="scientific">Laetiporus sulphureus 93-53</name>
    <dbReference type="NCBI Taxonomy" id="1314785"/>
    <lineage>
        <taxon>Eukaryota</taxon>
        <taxon>Fungi</taxon>
        <taxon>Dikarya</taxon>
        <taxon>Basidiomycota</taxon>
        <taxon>Agaricomycotina</taxon>
        <taxon>Agaricomycetes</taxon>
        <taxon>Polyporales</taxon>
        <taxon>Laetiporus</taxon>
    </lineage>
</organism>
<dbReference type="EMBL" id="KV427607">
    <property type="protein sequence ID" value="KZT11590.1"/>
    <property type="molecule type" value="Genomic_DNA"/>
</dbReference>
<keyword evidence="3" id="KW-1185">Reference proteome</keyword>
<dbReference type="InParanoid" id="A0A165HDG8"/>
<feature type="domain" description="DUF7330" evidence="1">
    <location>
        <begin position="35"/>
        <end position="150"/>
    </location>
</feature>
<dbReference type="Proteomes" id="UP000076871">
    <property type="component" value="Unassembled WGS sequence"/>
</dbReference>
<sequence>MPGFHSFNDFRCPAGTESLLDQPTGSHRVKYRGAGEHSKWDFALETDRRPIDLSLVLPHYRAHSQPLDHRLAMYVGSESSESVKIKVCRNFPPTRTTKFQLEVNVSSDADVTIWLPSDFRGHIHRSASCKKTTFSAGFTNRILQNACITQSRRPSVISMCDQDPQQYSDLYISDKDHSSAYSDKDIWPGKLSGGADEDEVVVHTYGHVTFRMWDVHRGEPEARCREACKRMFGMGWCTKRSPEVVIDWDFLLED</sequence>
<reference evidence="2 3" key="1">
    <citation type="journal article" date="2016" name="Mol. Biol. Evol.">
        <title>Comparative Genomics of Early-Diverging Mushroom-Forming Fungi Provides Insights into the Origins of Lignocellulose Decay Capabilities.</title>
        <authorList>
            <person name="Nagy L.G."/>
            <person name="Riley R."/>
            <person name="Tritt A."/>
            <person name="Adam C."/>
            <person name="Daum C."/>
            <person name="Floudas D."/>
            <person name="Sun H."/>
            <person name="Yadav J.S."/>
            <person name="Pangilinan J."/>
            <person name="Larsson K.H."/>
            <person name="Matsuura K."/>
            <person name="Barry K."/>
            <person name="Labutti K."/>
            <person name="Kuo R."/>
            <person name="Ohm R.A."/>
            <person name="Bhattacharya S.S."/>
            <person name="Shirouzu T."/>
            <person name="Yoshinaga Y."/>
            <person name="Martin F.M."/>
            <person name="Grigoriev I.V."/>
            <person name="Hibbett D.S."/>
        </authorList>
    </citation>
    <scope>NUCLEOTIDE SEQUENCE [LARGE SCALE GENOMIC DNA]</scope>
    <source>
        <strain evidence="2 3">93-53</strain>
    </source>
</reference>
<evidence type="ECO:0000313" key="2">
    <source>
        <dbReference type="EMBL" id="KZT11590.1"/>
    </source>
</evidence>
<protein>
    <recommendedName>
        <fullName evidence="1">DUF7330 domain-containing protein</fullName>
    </recommendedName>
</protein>
<dbReference type="GeneID" id="63824927"/>
<evidence type="ECO:0000313" key="3">
    <source>
        <dbReference type="Proteomes" id="UP000076871"/>
    </source>
</evidence>